<dbReference type="RefSeq" id="WP_208393876.1">
    <property type="nucleotide sequence ID" value="NZ_BAAADD010000009.1"/>
</dbReference>
<name>A0ABN1F597_9PROT</name>
<protein>
    <recommendedName>
        <fullName evidence="1">Putative membrane protein insertion efficiency factor</fullName>
    </recommendedName>
</protein>
<proteinExistence type="inferred from homology"/>
<evidence type="ECO:0000256" key="1">
    <source>
        <dbReference type="HAMAP-Rule" id="MF_00386"/>
    </source>
</evidence>
<dbReference type="SMART" id="SM01234">
    <property type="entry name" value="Haemolytic"/>
    <property type="match status" value="1"/>
</dbReference>
<accession>A0ABN1F597</accession>
<keyword evidence="3" id="KW-1185">Reference proteome</keyword>
<dbReference type="Pfam" id="PF01809">
    <property type="entry name" value="YidD"/>
    <property type="match status" value="1"/>
</dbReference>
<organism evidence="2 3">
    <name type="scientific">Rhizomicrobium electricum</name>
    <dbReference type="NCBI Taxonomy" id="480070"/>
    <lineage>
        <taxon>Bacteria</taxon>
        <taxon>Pseudomonadati</taxon>
        <taxon>Pseudomonadota</taxon>
        <taxon>Alphaproteobacteria</taxon>
        <taxon>Micropepsales</taxon>
        <taxon>Micropepsaceae</taxon>
        <taxon>Rhizomicrobium</taxon>
    </lineage>
</organism>
<sequence length="85" mass="9706">MGLVERLRQIAGAVLIAPIRFYRYWISPLLPPSCRFTPTCSQYAIEAIQVHGPLKGSYLMVRRLLRCHPIRWLGGSQGYDPVPPR</sequence>
<dbReference type="EMBL" id="BAAADD010000009">
    <property type="protein sequence ID" value="GAA0582618.1"/>
    <property type="molecule type" value="Genomic_DNA"/>
</dbReference>
<reference evidence="2 3" key="1">
    <citation type="journal article" date="2019" name="Int. J. Syst. Evol. Microbiol.">
        <title>The Global Catalogue of Microorganisms (GCM) 10K type strain sequencing project: providing services to taxonomists for standard genome sequencing and annotation.</title>
        <authorList>
            <consortium name="The Broad Institute Genomics Platform"/>
            <consortium name="The Broad Institute Genome Sequencing Center for Infectious Disease"/>
            <person name="Wu L."/>
            <person name="Ma J."/>
        </authorList>
    </citation>
    <scope>NUCLEOTIDE SEQUENCE [LARGE SCALE GENOMIC DNA]</scope>
    <source>
        <strain evidence="2 3">JCM 15089</strain>
    </source>
</reference>
<comment type="similarity">
    <text evidence="1">Belongs to the UPF0161 family.</text>
</comment>
<comment type="caution">
    <text evidence="2">The sequence shown here is derived from an EMBL/GenBank/DDBJ whole genome shotgun (WGS) entry which is preliminary data.</text>
</comment>
<evidence type="ECO:0000313" key="3">
    <source>
        <dbReference type="Proteomes" id="UP001499951"/>
    </source>
</evidence>
<evidence type="ECO:0000313" key="2">
    <source>
        <dbReference type="EMBL" id="GAA0582618.1"/>
    </source>
</evidence>
<comment type="function">
    <text evidence="1">Could be involved in insertion of integral membrane proteins into the membrane.</text>
</comment>
<dbReference type="InterPro" id="IPR002696">
    <property type="entry name" value="Membr_insert_effic_factor_YidD"/>
</dbReference>
<dbReference type="Proteomes" id="UP001499951">
    <property type="component" value="Unassembled WGS sequence"/>
</dbReference>
<keyword evidence="1" id="KW-1003">Cell membrane</keyword>
<dbReference type="HAMAP" id="MF_00386">
    <property type="entry name" value="UPF0161_YidD"/>
    <property type="match status" value="1"/>
</dbReference>
<dbReference type="PANTHER" id="PTHR33383">
    <property type="entry name" value="MEMBRANE PROTEIN INSERTION EFFICIENCY FACTOR-RELATED"/>
    <property type="match status" value="1"/>
</dbReference>
<keyword evidence="1" id="KW-0472">Membrane</keyword>
<dbReference type="NCBIfam" id="TIGR00278">
    <property type="entry name" value="membrane protein insertion efficiency factor YidD"/>
    <property type="match status" value="1"/>
</dbReference>
<comment type="subcellular location">
    <subcellularLocation>
        <location evidence="1">Cell membrane</location>
        <topology evidence="1">Peripheral membrane protein</topology>
        <orientation evidence="1">Cytoplasmic side</orientation>
    </subcellularLocation>
</comment>
<gene>
    <name evidence="2" type="primary">yidD</name>
    <name evidence="2" type="ORF">GCM10008942_34440</name>
</gene>
<dbReference type="PANTHER" id="PTHR33383:SF1">
    <property type="entry name" value="MEMBRANE PROTEIN INSERTION EFFICIENCY FACTOR-RELATED"/>
    <property type="match status" value="1"/>
</dbReference>